<accession>A0A9P6QDU3</accession>
<proteinExistence type="predicted"/>
<feature type="coiled-coil region" evidence="1">
    <location>
        <begin position="146"/>
        <end position="173"/>
    </location>
</feature>
<keyword evidence="4" id="KW-1185">Reference proteome</keyword>
<gene>
    <name evidence="3" type="ORF">BG011_002924</name>
</gene>
<sequence length="183" mass="19598">MFARKGITSASSQRTILTGFRSAHAATRIPNLTRTSPPTARPRFLSTSKPTFAQTPSEPARVPRPIPLDIGNSPSSAFFQSSSASASLGTVAAGAEGAAARKYRSARGGSVFGRFGEPIIKVIIYSTAATLALHLLYHQLALEEYKIASNRQVAELETEIEELKAKRVSNTVQHTLGGRGEFI</sequence>
<evidence type="ECO:0000256" key="1">
    <source>
        <dbReference type="SAM" id="Coils"/>
    </source>
</evidence>
<reference evidence="3" key="1">
    <citation type="journal article" date="2020" name="Fungal Divers.">
        <title>Resolving the Mortierellaceae phylogeny through synthesis of multi-gene phylogenetics and phylogenomics.</title>
        <authorList>
            <person name="Vandepol N."/>
            <person name="Liber J."/>
            <person name="Desiro A."/>
            <person name="Na H."/>
            <person name="Kennedy M."/>
            <person name="Barry K."/>
            <person name="Grigoriev I.V."/>
            <person name="Miller A.N."/>
            <person name="O'Donnell K."/>
            <person name="Stajich J.E."/>
            <person name="Bonito G."/>
        </authorList>
    </citation>
    <scope>NUCLEOTIDE SEQUENCE</scope>
    <source>
        <strain evidence="3">KOD948</strain>
    </source>
</reference>
<dbReference type="AlphaFoldDB" id="A0A9P6QDU3"/>
<comment type="caution">
    <text evidence="3">The sequence shown here is derived from an EMBL/GenBank/DDBJ whole genome shotgun (WGS) entry which is preliminary data.</text>
</comment>
<dbReference type="OrthoDB" id="2445591at2759"/>
<evidence type="ECO:0000313" key="4">
    <source>
        <dbReference type="Proteomes" id="UP000726737"/>
    </source>
</evidence>
<keyword evidence="1" id="KW-0175">Coiled coil</keyword>
<dbReference type="EMBL" id="JAAAJA010000020">
    <property type="protein sequence ID" value="KAG0266227.1"/>
    <property type="molecule type" value="Genomic_DNA"/>
</dbReference>
<protein>
    <submittedName>
        <fullName evidence="3">Uncharacterized protein</fullName>
    </submittedName>
</protein>
<organism evidence="3 4">
    <name type="scientific">Mortierella polycephala</name>
    <dbReference type="NCBI Taxonomy" id="41804"/>
    <lineage>
        <taxon>Eukaryota</taxon>
        <taxon>Fungi</taxon>
        <taxon>Fungi incertae sedis</taxon>
        <taxon>Mucoromycota</taxon>
        <taxon>Mortierellomycotina</taxon>
        <taxon>Mortierellomycetes</taxon>
        <taxon>Mortierellales</taxon>
        <taxon>Mortierellaceae</taxon>
        <taxon>Mortierella</taxon>
    </lineage>
</organism>
<feature type="region of interest" description="Disordered" evidence="2">
    <location>
        <begin position="31"/>
        <end position="65"/>
    </location>
</feature>
<name>A0A9P6QDU3_9FUNG</name>
<feature type="compositionally biased region" description="Polar residues" evidence="2">
    <location>
        <begin position="45"/>
        <end position="57"/>
    </location>
</feature>
<evidence type="ECO:0000313" key="3">
    <source>
        <dbReference type="EMBL" id="KAG0266227.1"/>
    </source>
</evidence>
<evidence type="ECO:0000256" key="2">
    <source>
        <dbReference type="SAM" id="MobiDB-lite"/>
    </source>
</evidence>
<dbReference type="Proteomes" id="UP000726737">
    <property type="component" value="Unassembled WGS sequence"/>
</dbReference>